<evidence type="ECO:0000313" key="5">
    <source>
        <dbReference type="EMBL" id="MBF4162035.1"/>
    </source>
</evidence>
<comment type="caution">
    <text evidence="5">The sequence shown here is derived from an EMBL/GenBank/DDBJ whole genome shotgun (WGS) entry which is preliminary data.</text>
</comment>
<dbReference type="CDD" id="cd03801">
    <property type="entry name" value="GT4_PimA-like"/>
    <property type="match status" value="1"/>
</dbReference>
<keyword evidence="6" id="KW-1185">Reference proteome</keyword>
<dbReference type="PANTHER" id="PTHR45947:SF13">
    <property type="entry name" value="TRANSFERASE"/>
    <property type="match status" value="1"/>
</dbReference>
<organism evidence="5 6">
    <name type="scientific">Nocardioides acrostichi</name>
    <dbReference type="NCBI Taxonomy" id="2784339"/>
    <lineage>
        <taxon>Bacteria</taxon>
        <taxon>Bacillati</taxon>
        <taxon>Actinomycetota</taxon>
        <taxon>Actinomycetes</taxon>
        <taxon>Propionibacteriales</taxon>
        <taxon>Nocardioidaceae</taxon>
        <taxon>Nocardioides</taxon>
    </lineage>
</organism>
<dbReference type="InterPro" id="IPR001296">
    <property type="entry name" value="Glyco_trans_1"/>
</dbReference>
<evidence type="ECO:0000256" key="2">
    <source>
        <dbReference type="ARBA" id="ARBA00022679"/>
    </source>
</evidence>
<gene>
    <name evidence="5" type="ORF">ISG29_10055</name>
</gene>
<dbReference type="RefSeq" id="WP_194503299.1">
    <property type="nucleotide sequence ID" value="NZ_JADIVZ010000004.1"/>
</dbReference>
<dbReference type="AlphaFoldDB" id="A0A930Y673"/>
<dbReference type="Proteomes" id="UP000656804">
    <property type="component" value="Unassembled WGS sequence"/>
</dbReference>
<dbReference type="InterPro" id="IPR028098">
    <property type="entry name" value="Glyco_trans_4-like_N"/>
</dbReference>
<evidence type="ECO:0000313" key="6">
    <source>
        <dbReference type="Proteomes" id="UP000656804"/>
    </source>
</evidence>
<dbReference type="Pfam" id="PF13439">
    <property type="entry name" value="Glyco_transf_4"/>
    <property type="match status" value="1"/>
</dbReference>
<name>A0A930Y673_9ACTN</name>
<dbReference type="EMBL" id="JADIVZ010000004">
    <property type="protein sequence ID" value="MBF4162035.1"/>
    <property type="molecule type" value="Genomic_DNA"/>
</dbReference>
<evidence type="ECO:0000256" key="1">
    <source>
        <dbReference type="ARBA" id="ARBA00022676"/>
    </source>
</evidence>
<proteinExistence type="predicted"/>
<dbReference type="Gene3D" id="3.40.50.2000">
    <property type="entry name" value="Glycogen Phosphorylase B"/>
    <property type="match status" value="2"/>
</dbReference>
<protein>
    <submittedName>
        <fullName evidence="5">Glycosyltransferase family 4 protein</fullName>
    </submittedName>
</protein>
<dbReference type="PANTHER" id="PTHR45947">
    <property type="entry name" value="SULFOQUINOVOSYL TRANSFERASE SQD2"/>
    <property type="match status" value="1"/>
</dbReference>
<reference evidence="5" key="1">
    <citation type="submission" date="2020-11" db="EMBL/GenBank/DDBJ databases">
        <title>Nocardioides sp. CBS4Y-1, whole genome shotgun sequence.</title>
        <authorList>
            <person name="Tuo L."/>
        </authorList>
    </citation>
    <scope>NUCLEOTIDE SEQUENCE</scope>
    <source>
        <strain evidence="5">CBS4Y-1</strain>
    </source>
</reference>
<feature type="domain" description="Glycosyltransferase subfamily 4-like N-terminal" evidence="4">
    <location>
        <begin position="32"/>
        <end position="234"/>
    </location>
</feature>
<feature type="domain" description="Glycosyl transferase family 1" evidence="3">
    <location>
        <begin position="252"/>
        <end position="403"/>
    </location>
</feature>
<sequence>MQQATGGLDSARPSSTRSLSVLLLAQFYPPVIGGEERHVRNLAVALAARGLDVHVATLGTDFGEPQRDPGVTVHELDSVGRKVPALYPTADRPLSLPVPDPITTRALARVRREVQPDVVHSHNWLVNSWLALPSAYRTPLVHSLHDYSHVCATKRLVFADDVCPGPTPRRCIPCVDQHYGRGRGQVIWGMVRAGIGVRERAVDLFTPVSSFVARANRLQEAGVAWRTVPNFVPDDLTARPRGDRLPGLPAGEFLFFAGDLSRQKGVHTLVRAWRRIKQLHGEDAPDLVLAGRPADGLEGVPETAADGLHVHHYWDHENVVNAFQHCVAAVLPSEWPDPCPTTVLEAMALGSALVTTQQGGIADMVTGEESALVVRPGSVDDIVEAVGRLRADDGLRRRLAAQASVEVGDFLQGQVAEDLHGIYEELATRRSAGAAR</sequence>
<evidence type="ECO:0000259" key="4">
    <source>
        <dbReference type="Pfam" id="PF13439"/>
    </source>
</evidence>
<accession>A0A930Y673</accession>
<dbReference type="GO" id="GO:0016757">
    <property type="term" value="F:glycosyltransferase activity"/>
    <property type="evidence" value="ECO:0007669"/>
    <property type="project" value="UniProtKB-KW"/>
</dbReference>
<dbReference type="SUPFAM" id="SSF53756">
    <property type="entry name" value="UDP-Glycosyltransferase/glycogen phosphorylase"/>
    <property type="match status" value="1"/>
</dbReference>
<dbReference type="InterPro" id="IPR050194">
    <property type="entry name" value="Glycosyltransferase_grp1"/>
</dbReference>
<evidence type="ECO:0000259" key="3">
    <source>
        <dbReference type="Pfam" id="PF00534"/>
    </source>
</evidence>
<keyword evidence="1" id="KW-0328">Glycosyltransferase</keyword>
<dbReference type="GO" id="GO:1901137">
    <property type="term" value="P:carbohydrate derivative biosynthetic process"/>
    <property type="evidence" value="ECO:0007669"/>
    <property type="project" value="UniProtKB-ARBA"/>
</dbReference>
<keyword evidence="2" id="KW-0808">Transferase</keyword>
<dbReference type="Pfam" id="PF00534">
    <property type="entry name" value="Glycos_transf_1"/>
    <property type="match status" value="1"/>
</dbReference>